<keyword evidence="2" id="KW-1185">Reference proteome</keyword>
<dbReference type="Proteomes" id="UP001430356">
    <property type="component" value="Unassembled WGS sequence"/>
</dbReference>
<proteinExistence type="predicted"/>
<evidence type="ECO:0000313" key="1">
    <source>
        <dbReference type="EMBL" id="KAK7196021.1"/>
    </source>
</evidence>
<comment type="caution">
    <text evidence="1">The sequence shown here is derived from an EMBL/GenBank/DDBJ whole genome shotgun (WGS) entry which is preliminary data.</text>
</comment>
<accession>A0AAW0EQU4</accession>
<sequence length="224" mass="25127">MNAALQVLEAFSQWRLPPRKEEYRSIKERQRILELMDEMVLAQVLTFMKPRCCLAMHAVSPTARVYAELVQTSGDGDRYEMSLGDRLVHVVSNTAQWAEAGQRLHHSVWWLEKCQLQLHVCDKDTFGFLRDHSPALLPMVRGLTVDNGSEFNEIDAADILQLEELHIESGQGAFTNCGVTPSQMTRLRTLTMGICTAEVADFVAGLPSLTELSIEANIFSPNHG</sequence>
<gene>
    <name evidence="1" type="ORF">NESM_000535500</name>
</gene>
<protein>
    <submittedName>
        <fullName evidence="1">Uncharacterized protein</fullName>
    </submittedName>
</protein>
<name>A0AAW0EQU4_9TRYP</name>
<dbReference type="AlphaFoldDB" id="A0AAW0EQU4"/>
<evidence type="ECO:0000313" key="2">
    <source>
        <dbReference type="Proteomes" id="UP001430356"/>
    </source>
</evidence>
<organism evidence="1 2">
    <name type="scientific">Novymonas esmeraldas</name>
    <dbReference type="NCBI Taxonomy" id="1808958"/>
    <lineage>
        <taxon>Eukaryota</taxon>
        <taxon>Discoba</taxon>
        <taxon>Euglenozoa</taxon>
        <taxon>Kinetoplastea</taxon>
        <taxon>Metakinetoplastina</taxon>
        <taxon>Trypanosomatida</taxon>
        <taxon>Trypanosomatidae</taxon>
        <taxon>Novymonas</taxon>
    </lineage>
</organism>
<dbReference type="EMBL" id="JAECZO010000066">
    <property type="protein sequence ID" value="KAK7196021.1"/>
    <property type="molecule type" value="Genomic_DNA"/>
</dbReference>
<reference evidence="1 2" key="1">
    <citation type="journal article" date="2021" name="MBio">
        <title>A New Model Trypanosomatid, Novymonas esmeraldas: Genomic Perception of Its 'Candidatus Pandoraea novymonadis' Endosymbiont.</title>
        <authorList>
            <person name="Zakharova A."/>
            <person name="Saura A."/>
            <person name="Butenko A."/>
            <person name="Podesvova L."/>
            <person name="Warmusova S."/>
            <person name="Kostygov A.Y."/>
            <person name="Nenarokova A."/>
            <person name="Lukes J."/>
            <person name="Opperdoes F.R."/>
            <person name="Yurchenko V."/>
        </authorList>
    </citation>
    <scope>NUCLEOTIDE SEQUENCE [LARGE SCALE GENOMIC DNA]</scope>
    <source>
        <strain evidence="1 2">E262AT.01</strain>
    </source>
</reference>